<feature type="compositionally biased region" description="Gly residues" evidence="1">
    <location>
        <begin position="29"/>
        <end position="38"/>
    </location>
</feature>
<gene>
    <name evidence="3" type="primary">OJ1369_G08.5</name>
</gene>
<dbReference type="Proteomes" id="UP000000763">
    <property type="component" value="Chromosome 2"/>
</dbReference>
<keyword evidence="2" id="KW-0732">Signal</keyword>
<feature type="compositionally biased region" description="Basic and acidic residues" evidence="1">
    <location>
        <begin position="69"/>
        <end position="79"/>
    </location>
</feature>
<protein>
    <recommendedName>
        <fullName evidence="5">Secreted protein</fullName>
    </recommendedName>
</protein>
<evidence type="ECO:0008006" key="5">
    <source>
        <dbReference type="Google" id="ProtNLM"/>
    </source>
</evidence>
<feature type="region of interest" description="Disordered" evidence="1">
    <location>
        <begin position="27"/>
        <end position="99"/>
    </location>
</feature>
<evidence type="ECO:0000313" key="3">
    <source>
        <dbReference type="EMBL" id="BAD19437.1"/>
    </source>
</evidence>
<feature type="signal peptide" evidence="2">
    <location>
        <begin position="1"/>
        <end position="23"/>
    </location>
</feature>
<name>Q6K830_ORYSJ</name>
<dbReference type="AlphaFoldDB" id="Q6K830"/>
<sequence length="99" mass="9761">MRINPITLLALLAASQIGTQRRATTVGGIEAGHPGGVIGRESVSGDGDGDGAAAVAHAPAAAAEGTGGDGRKASEVGEPERDDEACEAHTSLSYGPRPT</sequence>
<feature type="compositionally biased region" description="Low complexity" evidence="1">
    <location>
        <begin position="51"/>
        <end position="64"/>
    </location>
</feature>
<feature type="chain" id="PRO_5004276953" description="Secreted protein" evidence="2">
    <location>
        <begin position="24"/>
        <end position="99"/>
    </location>
</feature>
<proteinExistence type="predicted"/>
<reference evidence="4" key="1">
    <citation type="journal article" date="2005" name="Nature">
        <title>The map-based sequence of the rice genome.</title>
        <authorList>
            <consortium name="International rice genome sequencing project (IRGSP)"/>
            <person name="Matsumoto T."/>
            <person name="Wu J."/>
            <person name="Kanamori H."/>
            <person name="Katayose Y."/>
            <person name="Fujisawa M."/>
            <person name="Namiki N."/>
            <person name="Mizuno H."/>
            <person name="Yamamoto K."/>
            <person name="Antonio B.A."/>
            <person name="Baba T."/>
            <person name="Sakata K."/>
            <person name="Nagamura Y."/>
            <person name="Aoki H."/>
            <person name="Arikawa K."/>
            <person name="Arita K."/>
            <person name="Bito T."/>
            <person name="Chiden Y."/>
            <person name="Fujitsuka N."/>
            <person name="Fukunaka R."/>
            <person name="Hamada M."/>
            <person name="Harada C."/>
            <person name="Hayashi A."/>
            <person name="Hijishita S."/>
            <person name="Honda M."/>
            <person name="Hosokawa S."/>
            <person name="Ichikawa Y."/>
            <person name="Idonuma A."/>
            <person name="Iijima M."/>
            <person name="Ikeda M."/>
            <person name="Ikeno M."/>
            <person name="Ito K."/>
            <person name="Ito S."/>
            <person name="Ito T."/>
            <person name="Ito Y."/>
            <person name="Ito Y."/>
            <person name="Iwabuchi A."/>
            <person name="Kamiya K."/>
            <person name="Karasawa W."/>
            <person name="Kurita K."/>
            <person name="Katagiri S."/>
            <person name="Kikuta A."/>
            <person name="Kobayashi H."/>
            <person name="Kobayashi N."/>
            <person name="Machita K."/>
            <person name="Maehara T."/>
            <person name="Masukawa M."/>
            <person name="Mizubayashi T."/>
            <person name="Mukai Y."/>
            <person name="Nagasaki H."/>
            <person name="Nagata Y."/>
            <person name="Naito S."/>
            <person name="Nakashima M."/>
            <person name="Nakama Y."/>
            <person name="Nakamichi Y."/>
            <person name="Nakamura M."/>
            <person name="Meguro A."/>
            <person name="Negishi M."/>
            <person name="Ohta I."/>
            <person name="Ohta T."/>
            <person name="Okamoto M."/>
            <person name="Ono N."/>
            <person name="Saji S."/>
            <person name="Sakaguchi M."/>
            <person name="Sakai K."/>
            <person name="Shibata M."/>
            <person name="Shimokawa T."/>
            <person name="Song J."/>
            <person name="Takazaki Y."/>
            <person name="Terasawa K."/>
            <person name="Tsugane M."/>
            <person name="Tsuji K."/>
            <person name="Ueda S."/>
            <person name="Waki K."/>
            <person name="Yamagata H."/>
            <person name="Yamamoto M."/>
            <person name="Yamamoto S."/>
            <person name="Yamane H."/>
            <person name="Yoshiki S."/>
            <person name="Yoshihara R."/>
            <person name="Yukawa K."/>
            <person name="Zhong H."/>
            <person name="Yano M."/>
            <person name="Yuan Q."/>
            <person name="Ouyang S."/>
            <person name="Liu J."/>
            <person name="Jones K.M."/>
            <person name="Gansberger K."/>
            <person name="Moffat K."/>
            <person name="Hill J."/>
            <person name="Bera J."/>
            <person name="Fadrosh D."/>
            <person name="Jin S."/>
            <person name="Johri S."/>
            <person name="Kim M."/>
            <person name="Overton L."/>
            <person name="Reardon M."/>
            <person name="Tsitrin T."/>
            <person name="Vuong H."/>
            <person name="Weaver B."/>
            <person name="Ciecko A."/>
            <person name="Tallon L."/>
            <person name="Jackson J."/>
            <person name="Pai G."/>
            <person name="Aken S.V."/>
            <person name="Utterback T."/>
            <person name="Reidmuller S."/>
            <person name="Feldblyum T."/>
            <person name="Hsiao J."/>
            <person name="Zismann V."/>
            <person name="Iobst S."/>
            <person name="de Vazeille A.R."/>
            <person name="Buell C.R."/>
            <person name="Ying K."/>
            <person name="Li Y."/>
            <person name="Lu T."/>
            <person name="Huang Y."/>
            <person name="Zhao Q."/>
            <person name="Feng Q."/>
            <person name="Zhang L."/>
            <person name="Zhu J."/>
            <person name="Weng Q."/>
            <person name="Mu J."/>
            <person name="Lu Y."/>
            <person name="Fan D."/>
            <person name="Liu Y."/>
            <person name="Guan J."/>
            <person name="Zhang Y."/>
            <person name="Yu S."/>
            <person name="Liu X."/>
            <person name="Zhang Y."/>
            <person name="Hong G."/>
            <person name="Han B."/>
            <person name="Choisne N."/>
            <person name="Demange N."/>
            <person name="Orjeda G."/>
            <person name="Samain S."/>
            <person name="Cattolico L."/>
            <person name="Pelletier E."/>
            <person name="Couloux A."/>
            <person name="Segurens B."/>
            <person name="Wincker P."/>
            <person name="D'Hont A."/>
            <person name="Scarpelli C."/>
            <person name="Weissenbach J."/>
            <person name="Salanoubat M."/>
            <person name="Quetier F."/>
            <person name="Yu Y."/>
            <person name="Kim H.R."/>
            <person name="Rambo T."/>
            <person name="Currie J."/>
            <person name="Collura K."/>
            <person name="Luo M."/>
            <person name="Yang T."/>
            <person name="Ammiraju J.S.S."/>
            <person name="Engler F."/>
            <person name="Soderlund C."/>
            <person name="Wing R.A."/>
            <person name="Palmer L.E."/>
            <person name="de la Bastide M."/>
            <person name="Spiegel L."/>
            <person name="Nascimento L."/>
            <person name="Zutavern T."/>
            <person name="O'Shaughnessy A."/>
            <person name="Dike S."/>
            <person name="Dedhia N."/>
            <person name="Preston R."/>
            <person name="Balija V."/>
            <person name="McCombie W.R."/>
            <person name="Chow T."/>
            <person name="Chen H."/>
            <person name="Chung M."/>
            <person name="Chen C."/>
            <person name="Shaw J."/>
            <person name="Wu H."/>
            <person name="Hsiao K."/>
            <person name="Chao Y."/>
            <person name="Chu M."/>
            <person name="Cheng C."/>
            <person name="Hour A."/>
            <person name="Lee P."/>
            <person name="Lin S."/>
            <person name="Lin Y."/>
            <person name="Liou J."/>
            <person name="Liu S."/>
            <person name="Hsing Y."/>
            <person name="Raghuvanshi S."/>
            <person name="Mohanty A."/>
            <person name="Bharti A.K."/>
            <person name="Gaur A."/>
            <person name="Gupta V."/>
            <person name="Kumar D."/>
            <person name="Ravi V."/>
            <person name="Vij S."/>
            <person name="Kapur A."/>
            <person name="Khurana P."/>
            <person name="Khurana P."/>
            <person name="Khurana J.P."/>
            <person name="Tyagi A.K."/>
            <person name="Gaikwad K."/>
            <person name="Singh A."/>
            <person name="Dalal V."/>
            <person name="Srivastava S."/>
            <person name="Dixit A."/>
            <person name="Pal A.K."/>
            <person name="Ghazi I.A."/>
            <person name="Yadav M."/>
            <person name="Pandit A."/>
            <person name="Bhargava A."/>
            <person name="Sureshbabu K."/>
            <person name="Batra K."/>
            <person name="Sharma T.R."/>
            <person name="Mohapatra T."/>
            <person name="Singh N.K."/>
            <person name="Messing J."/>
            <person name="Nelson A.B."/>
            <person name="Fuks G."/>
            <person name="Kavchok S."/>
            <person name="Keizer G."/>
            <person name="Linton E."/>
            <person name="Llaca V."/>
            <person name="Song R."/>
            <person name="Tanyolac B."/>
            <person name="Young S."/>
            <person name="Ho-Il K."/>
            <person name="Hahn J.H."/>
            <person name="Sangsakoo G."/>
            <person name="Vanavichit A."/>
            <person name="de Mattos Luiz.A.T."/>
            <person name="Zimmer P.D."/>
            <person name="Malone G."/>
            <person name="Dellagostin O."/>
            <person name="de Oliveira A.C."/>
            <person name="Bevan M."/>
            <person name="Bancroft I."/>
            <person name="Minx P."/>
            <person name="Cordum H."/>
            <person name="Wilson R."/>
            <person name="Cheng Z."/>
            <person name="Jin W."/>
            <person name="Jiang J."/>
            <person name="Leong S.A."/>
            <person name="Iwama H."/>
            <person name="Gojobori T."/>
            <person name="Itoh T."/>
            <person name="Niimura Y."/>
            <person name="Fujii Y."/>
            <person name="Habara T."/>
            <person name="Sakai H."/>
            <person name="Sato Y."/>
            <person name="Wilson G."/>
            <person name="Kumar K."/>
            <person name="McCouch S."/>
            <person name="Juretic N."/>
            <person name="Hoen D."/>
            <person name="Wright S."/>
            <person name="Bruskiewich R."/>
            <person name="Bureau T."/>
            <person name="Miyao A."/>
            <person name="Hirochika H."/>
            <person name="Nishikawa T."/>
            <person name="Kadowaki K."/>
            <person name="Sugiura M."/>
            <person name="Burr B."/>
            <person name="Sasaki T."/>
        </authorList>
    </citation>
    <scope>NUCLEOTIDE SEQUENCE [LARGE SCALE GENOMIC DNA]</scope>
    <source>
        <strain evidence="4">cv. Nipponbare</strain>
    </source>
</reference>
<evidence type="ECO:0000256" key="1">
    <source>
        <dbReference type="SAM" id="MobiDB-lite"/>
    </source>
</evidence>
<organism evidence="3 4">
    <name type="scientific">Oryza sativa subsp. japonica</name>
    <name type="common">Rice</name>
    <dbReference type="NCBI Taxonomy" id="39947"/>
    <lineage>
        <taxon>Eukaryota</taxon>
        <taxon>Viridiplantae</taxon>
        <taxon>Streptophyta</taxon>
        <taxon>Embryophyta</taxon>
        <taxon>Tracheophyta</taxon>
        <taxon>Spermatophyta</taxon>
        <taxon>Magnoliopsida</taxon>
        <taxon>Liliopsida</taxon>
        <taxon>Poales</taxon>
        <taxon>Poaceae</taxon>
        <taxon>BOP clade</taxon>
        <taxon>Oryzoideae</taxon>
        <taxon>Oryzeae</taxon>
        <taxon>Oryzinae</taxon>
        <taxon>Oryza</taxon>
        <taxon>Oryza sativa</taxon>
    </lineage>
</organism>
<evidence type="ECO:0000256" key="2">
    <source>
        <dbReference type="SAM" id="SignalP"/>
    </source>
</evidence>
<dbReference type="EMBL" id="AP004257">
    <property type="protein sequence ID" value="BAD19437.1"/>
    <property type="molecule type" value="Genomic_DNA"/>
</dbReference>
<evidence type="ECO:0000313" key="4">
    <source>
        <dbReference type="Proteomes" id="UP000000763"/>
    </source>
</evidence>
<reference evidence="4" key="2">
    <citation type="journal article" date="2008" name="Nucleic Acids Res.">
        <title>The rice annotation project database (RAP-DB): 2008 update.</title>
        <authorList>
            <consortium name="The rice annotation project (RAP)"/>
        </authorList>
    </citation>
    <scope>GENOME REANNOTATION</scope>
    <source>
        <strain evidence="4">cv. Nipponbare</strain>
    </source>
</reference>
<accession>Q6K830</accession>